<feature type="compositionally biased region" description="Acidic residues" evidence="1">
    <location>
        <begin position="296"/>
        <end position="308"/>
    </location>
</feature>
<feature type="region of interest" description="Disordered" evidence="1">
    <location>
        <begin position="288"/>
        <end position="317"/>
    </location>
</feature>
<organism evidence="2">
    <name type="scientific">Hemigrapsus takanoi nimavirus</name>
    <dbReference type="NCBI Taxonomy" id="2133792"/>
    <lineage>
        <taxon>Viruses</taxon>
        <taxon>Viruses incertae sedis</taxon>
        <taxon>Naldaviricetes</taxon>
        <taxon>Nimaviridae</taxon>
    </lineage>
</organism>
<proteinExistence type="predicted"/>
<evidence type="ECO:0000313" key="2">
    <source>
        <dbReference type="EMBL" id="GBG35365.1"/>
    </source>
</evidence>
<protein>
    <submittedName>
        <fullName evidence="2">Wsv151-like protein</fullName>
    </submittedName>
</protein>
<sequence length="1247" mass="140389">MWSSINKKASEVLSVCEIFLELAKDKVTKIIGDYKENMSVLTSITMVNRPSISDDSPWSDNAPMAAKTATKSELYEATAEKYDKVIELTKENIEYGIKGLEDIERRMRLEKATSFLFEGGKICKEIIFCFHNEDDGRKGVCVRLGGVYATAFACGEDRESLFYIDRSYPLVAKPATFVTGIELASDKNNHDADLIVEHFNYAVMELGKIKVYEDDIEEVNQLFETDSLTDRLSKTGINDLKEHSNVFDVQVFSSEGRGPMLSITIDNCPAVYESRPLFEYMGQTSTTTTVERAASIDEDGDEEDEGGDELSRHKPTYYIPSDDMATRAADYMMSEKFNYTRDMHEILVRTRENTPRLVPLEIKHASSNVSAAAATNPLLDGMADCVNDGRIIAIFNLESDIQDSITRSFASLKPKKLNGYDALVNLIDDNCTDELDVAVSKRLLEEEEYASRLALHTTKDMFESLKFLGGLGLDPSVLQQREAIEGMRSERDYCSERMRHCNTGCLKREELAEAIKDWICTQYGSTLSQSDSRTIKTKNFSYTVQPCKKRSRPSSDNEKSRKRCKNEDGSPSNIGEEEENDKEATCKIQIKKNGTVIPPVMFSEPREASSGNVMSEVIGEYASVIAKHVAESPNGSVRLASAIRLLLSLKKRLATKITRLSDKITLIQPIEPPRGNDGASSSSAAAGSLCEALFARSERAFAEREATEDVGIVRLLERAHIKLDLEDEEKKKLADRMKGLLNMRRCCEERAAYKHLMGVSILEKMVGIVSGEGTIYSLPLRNAVKWYARVVIRNRVCDLIDVMNPESAEFVPELVRQVICSLDWFLKFDINYKYLLDRKIISPTEFEGVRISSPHSLYSPGTRHALLIDLKSGEDAFPVVATRLPSMTSMIRQVRIGDSFSLCINNYSTGKLFVFSTDGMKTRYRESKMTGGDMYSMMHLAPFRQLNRDERQSATVRDIVQHWDDYEMEHARNKTSFNRVILQKRGAYAEEVIKNGSVSMTVFVCNYREMWKNLFLFEPSRHIGYKFGTNGRARAMLSLSEQYALNTTLEGKSLPRYNKAVEKYIASFDRKKKSLTKIDLVVFCKDNGEELCRCEGSNDCMFRYKNDTIKSVVDVYEAKTMKNGGKLRRYIASGNTSAPTTITTGDDNETTEGEGGGAKEESSSSLIESESLEKNNNTDGEGTKKIKRKGVGSVIDKAPASPVIDTREGVHSTNMIPFMSKMYNVIRVNQKIREKCIFKKMELVNKK</sequence>
<evidence type="ECO:0000256" key="1">
    <source>
        <dbReference type="SAM" id="MobiDB-lite"/>
    </source>
</evidence>
<feature type="region of interest" description="Disordered" evidence="1">
    <location>
        <begin position="1130"/>
        <end position="1190"/>
    </location>
</feature>
<name>A0A401IP28_9VIRU</name>
<reference evidence="2" key="1">
    <citation type="journal article" date="2018" name="J. Virol.">
        <title>Crustacean Genome Exploration Reveals the Evolutionary Origin of White Spot Syndrome Virus.</title>
        <authorList>
            <person name="Kawato S."/>
            <person name="Shitara A."/>
            <person name="Wang Y."/>
            <person name="Nozaki R."/>
            <person name="Kondo H."/>
            <person name="Hirono I."/>
        </authorList>
    </citation>
    <scope>NUCLEOTIDE SEQUENCE</scope>
    <source>
        <strain evidence="2">TUMSAT-1</strain>
    </source>
</reference>
<dbReference type="EMBL" id="BFCC01000001">
    <property type="protein sequence ID" value="GBG35365.1"/>
    <property type="molecule type" value="Genomic_DNA"/>
</dbReference>
<accession>A0A401IP28</accession>
<feature type="region of interest" description="Disordered" evidence="1">
    <location>
        <begin position="545"/>
        <end position="584"/>
    </location>
</feature>
<comment type="caution">
    <text evidence="2">The sequence shown here is derived from an EMBL/GenBank/DDBJ whole genome shotgun (WGS) entry which is preliminary data.</text>
</comment>